<dbReference type="PRINTS" id="PR00465">
    <property type="entry name" value="EP450IV"/>
</dbReference>
<feature type="compositionally biased region" description="Pro residues" evidence="10">
    <location>
        <begin position="571"/>
        <end position="580"/>
    </location>
</feature>
<keyword evidence="5 9" id="KW-0479">Metal-binding</keyword>
<keyword evidence="8" id="KW-0503">Monooxygenase</keyword>
<dbReference type="STRING" id="1858805.M5FYF3"/>
<dbReference type="GO" id="GO:0004497">
    <property type="term" value="F:monooxygenase activity"/>
    <property type="evidence" value="ECO:0007669"/>
    <property type="project" value="UniProtKB-KW"/>
</dbReference>
<dbReference type="Proteomes" id="UP000030653">
    <property type="component" value="Unassembled WGS sequence"/>
</dbReference>
<evidence type="ECO:0000256" key="1">
    <source>
        <dbReference type="ARBA" id="ARBA00001971"/>
    </source>
</evidence>
<evidence type="ECO:0000256" key="2">
    <source>
        <dbReference type="ARBA" id="ARBA00005179"/>
    </source>
</evidence>
<dbReference type="RefSeq" id="XP_040627777.1">
    <property type="nucleotide sequence ID" value="XM_040771185.1"/>
</dbReference>
<proteinExistence type="inferred from homology"/>
<dbReference type="EMBL" id="JH795865">
    <property type="protein sequence ID" value="EJU00880.1"/>
    <property type="molecule type" value="Genomic_DNA"/>
</dbReference>
<feature type="region of interest" description="Disordered" evidence="10">
    <location>
        <begin position="387"/>
        <end position="406"/>
    </location>
</feature>
<name>M5FYF3_DACPD</name>
<feature type="domain" description="BTB" evidence="12">
    <location>
        <begin position="604"/>
        <end position="676"/>
    </location>
</feature>
<dbReference type="GO" id="GO:0005506">
    <property type="term" value="F:iron ion binding"/>
    <property type="evidence" value="ECO:0007669"/>
    <property type="project" value="InterPro"/>
</dbReference>
<accession>M5FYF3</accession>
<dbReference type="PRINTS" id="PR00385">
    <property type="entry name" value="P450"/>
</dbReference>
<dbReference type="InterPro" id="IPR002403">
    <property type="entry name" value="Cyt_P450_E_grp-IV"/>
</dbReference>
<keyword evidence="11" id="KW-0472">Membrane</keyword>
<comment type="pathway">
    <text evidence="2">Secondary metabolite biosynthesis.</text>
</comment>
<evidence type="ECO:0000256" key="3">
    <source>
        <dbReference type="ARBA" id="ARBA00010617"/>
    </source>
</evidence>
<evidence type="ECO:0000256" key="6">
    <source>
        <dbReference type="ARBA" id="ARBA00023002"/>
    </source>
</evidence>
<feature type="binding site" description="axial binding residue" evidence="9">
    <location>
        <position position="483"/>
    </location>
    <ligand>
        <name>heme</name>
        <dbReference type="ChEBI" id="CHEBI:30413"/>
    </ligand>
    <ligandPart>
        <name>Fe</name>
        <dbReference type="ChEBI" id="CHEBI:18248"/>
    </ligandPart>
</feature>
<dbReference type="GO" id="GO:0020037">
    <property type="term" value="F:heme binding"/>
    <property type="evidence" value="ECO:0007669"/>
    <property type="project" value="InterPro"/>
</dbReference>
<dbReference type="GeneID" id="63686247"/>
<feature type="region of interest" description="Disordered" evidence="10">
    <location>
        <begin position="549"/>
        <end position="592"/>
    </location>
</feature>
<dbReference type="InterPro" id="IPR001128">
    <property type="entry name" value="Cyt_P450"/>
</dbReference>
<feature type="transmembrane region" description="Helical" evidence="11">
    <location>
        <begin position="6"/>
        <end position="24"/>
    </location>
</feature>
<dbReference type="InterPro" id="IPR050121">
    <property type="entry name" value="Cytochrome_P450_monoxygenase"/>
</dbReference>
<evidence type="ECO:0000256" key="10">
    <source>
        <dbReference type="SAM" id="MobiDB-lite"/>
    </source>
</evidence>
<evidence type="ECO:0000256" key="4">
    <source>
        <dbReference type="ARBA" id="ARBA00022617"/>
    </source>
</evidence>
<sequence>MDTTSLLILATPSIIVLLFLYITLQYLTIKEVVSLHELPGPPGGWYGPVGHLPQLLDPDVSPETHERYTRLYGPTFQTFGFGPLDRRLFSLSPPVVKYILDHPEKYQKGWQGRAYVDQAIGEGGLAMAEGTIHRVMRRLLQPVFRKKNLDALSPISSTKALELCHMLHAHSLSRPSAELDILPLLTRATFDVIGLAGFGHAFDCLSDPGRDPLYQAFQGLFSSISGFTLRMWMGIYFPWLDERFPDQRVKTIRESRALIDSTVKHWIRDRQAEIGGEKPNTPTVQEIISAAPKAPMVDELVIAQVNTFLMAGSETTALTIAWALYYLSQNAAVQFSLREECMSVNPDMPGAFVDGVDRLPLLEKVVRETLRLTPAVHSTFRQAMEDDIIPLPPTPSKGGETAGRRQGPIGISIRKGQYVRIPLEGLNTLQEVWGEDAHEWNPARWDALMFPPSGEKLREDGKGRTGWKTWAGLMSFSAGPKACIGMRFALIDLREWAKEMTGSRYSCSIWCGSLKSRVRNRSSSGMLCTVETLELCKCTAYPHGECHSRTASYTRPTSSPPTPTTYTFIHPPVPRSPPAPRTSAPLPKAKAPFSKHPAFDNPDADLILRTGDKVLFRVFRVILIESSDIFRDLFAIPHPPTPPITPSSSSSAHPMIPVLDIPEPARLLNDFLLCIYPLPHPRYTTLEELMPMFDLARKYTSQRVVDVLRGQLVNPDLMRKTVPLRVYALACKEDLEQEKRIAAAACLDIDIDKAALYMEALWPEELKDWSALDLTRLIRLRDTRFELAAELVRGLEGKGVCCVGSCRHDFQADYFPEFQEAALMELRKCPTSKVVFTEYLATSGMILAHLKRRLDMLPDNVLEISRNADC</sequence>
<dbReference type="PANTHER" id="PTHR24305">
    <property type="entry name" value="CYTOCHROME P450"/>
    <property type="match status" value="1"/>
</dbReference>
<dbReference type="OrthoDB" id="1470350at2759"/>
<comment type="cofactor">
    <cofactor evidence="1 9">
        <name>heme</name>
        <dbReference type="ChEBI" id="CHEBI:30413"/>
    </cofactor>
</comment>
<dbReference type="InterPro" id="IPR017972">
    <property type="entry name" value="Cyt_P450_CS"/>
</dbReference>
<evidence type="ECO:0000313" key="14">
    <source>
        <dbReference type="Proteomes" id="UP000030653"/>
    </source>
</evidence>
<evidence type="ECO:0000256" key="7">
    <source>
        <dbReference type="ARBA" id="ARBA00023004"/>
    </source>
</evidence>
<protein>
    <submittedName>
        <fullName evidence="13">Cytochrome P450</fullName>
    </submittedName>
</protein>
<keyword evidence="6" id="KW-0560">Oxidoreductase</keyword>
<keyword evidence="11" id="KW-1133">Transmembrane helix</keyword>
<dbReference type="GO" id="GO:0016705">
    <property type="term" value="F:oxidoreductase activity, acting on paired donors, with incorporation or reduction of molecular oxygen"/>
    <property type="evidence" value="ECO:0007669"/>
    <property type="project" value="InterPro"/>
</dbReference>
<keyword evidence="11" id="KW-0812">Transmembrane</keyword>
<reference evidence="13 14" key="1">
    <citation type="journal article" date="2012" name="Science">
        <title>The Paleozoic origin of enzymatic lignin decomposition reconstructed from 31 fungal genomes.</title>
        <authorList>
            <person name="Floudas D."/>
            <person name="Binder M."/>
            <person name="Riley R."/>
            <person name="Barry K."/>
            <person name="Blanchette R.A."/>
            <person name="Henrissat B."/>
            <person name="Martinez A.T."/>
            <person name="Otillar R."/>
            <person name="Spatafora J.W."/>
            <person name="Yadav J.S."/>
            <person name="Aerts A."/>
            <person name="Benoit I."/>
            <person name="Boyd A."/>
            <person name="Carlson A."/>
            <person name="Copeland A."/>
            <person name="Coutinho P.M."/>
            <person name="de Vries R.P."/>
            <person name="Ferreira P."/>
            <person name="Findley K."/>
            <person name="Foster B."/>
            <person name="Gaskell J."/>
            <person name="Glotzer D."/>
            <person name="Gorecki P."/>
            <person name="Heitman J."/>
            <person name="Hesse C."/>
            <person name="Hori C."/>
            <person name="Igarashi K."/>
            <person name="Jurgens J.A."/>
            <person name="Kallen N."/>
            <person name="Kersten P."/>
            <person name="Kohler A."/>
            <person name="Kuees U."/>
            <person name="Kumar T.K.A."/>
            <person name="Kuo A."/>
            <person name="LaButti K."/>
            <person name="Larrondo L.F."/>
            <person name="Lindquist E."/>
            <person name="Ling A."/>
            <person name="Lombard V."/>
            <person name="Lucas S."/>
            <person name="Lundell T."/>
            <person name="Martin R."/>
            <person name="McLaughlin D.J."/>
            <person name="Morgenstern I."/>
            <person name="Morin E."/>
            <person name="Murat C."/>
            <person name="Nagy L.G."/>
            <person name="Nolan M."/>
            <person name="Ohm R.A."/>
            <person name="Patyshakuliyeva A."/>
            <person name="Rokas A."/>
            <person name="Ruiz-Duenas F.J."/>
            <person name="Sabat G."/>
            <person name="Salamov A."/>
            <person name="Samejima M."/>
            <person name="Schmutz J."/>
            <person name="Slot J.C."/>
            <person name="St John F."/>
            <person name="Stenlid J."/>
            <person name="Sun H."/>
            <person name="Sun S."/>
            <person name="Syed K."/>
            <person name="Tsang A."/>
            <person name="Wiebenga A."/>
            <person name="Young D."/>
            <person name="Pisabarro A."/>
            <person name="Eastwood D.C."/>
            <person name="Martin F."/>
            <person name="Cullen D."/>
            <person name="Grigoriev I.V."/>
            <person name="Hibbett D.S."/>
        </authorList>
    </citation>
    <scope>NUCLEOTIDE SEQUENCE [LARGE SCALE GENOMIC DNA]</scope>
    <source>
        <strain evidence="13 14">DJM-731 SS1</strain>
    </source>
</reference>
<evidence type="ECO:0000259" key="12">
    <source>
        <dbReference type="PROSITE" id="PS50097"/>
    </source>
</evidence>
<dbReference type="SUPFAM" id="SSF48264">
    <property type="entry name" value="Cytochrome P450"/>
    <property type="match status" value="1"/>
</dbReference>
<dbReference type="PROSITE" id="PS50097">
    <property type="entry name" value="BTB"/>
    <property type="match status" value="1"/>
</dbReference>
<gene>
    <name evidence="13" type="ORF">DACRYDRAFT_16306</name>
</gene>
<dbReference type="PROSITE" id="PS00086">
    <property type="entry name" value="CYTOCHROME_P450"/>
    <property type="match status" value="1"/>
</dbReference>
<dbReference type="AlphaFoldDB" id="M5FYF3"/>
<dbReference type="InterPro" id="IPR036396">
    <property type="entry name" value="Cyt_P450_sf"/>
</dbReference>
<comment type="similarity">
    <text evidence="3">Belongs to the cytochrome P450 family.</text>
</comment>
<dbReference type="Gene3D" id="1.10.630.10">
    <property type="entry name" value="Cytochrome P450"/>
    <property type="match status" value="1"/>
</dbReference>
<keyword evidence="7 9" id="KW-0408">Iron</keyword>
<organism evidence="13 14">
    <name type="scientific">Dacryopinax primogenitus (strain DJM 731)</name>
    <name type="common">Brown rot fungus</name>
    <dbReference type="NCBI Taxonomy" id="1858805"/>
    <lineage>
        <taxon>Eukaryota</taxon>
        <taxon>Fungi</taxon>
        <taxon>Dikarya</taxon>
        <taxon>Basidiomycota</taxon>
        <taxon>Agaricomycotina</taxon>
        <taxon>Dacrymycetes</taxon>
        <taxon>Dacrymycetales</taxon>
        <taxon>Dacrymycetaceae</taxon>
        <taxon>Dacryopinax</taxon>
    </lineage>
</organism>
<evidence type="ECO:0000256" key="5">
    <source>
        <dbReference type="ARBA" id="ARBA00022723"/>
    </source>
</evidence>
<dbReference type="Pfam" id="PF00067">
    <property type="entry name" value="p450"/>
    <property type="match status" value="2"/>
</dbReference>
<dbReference type="HOGENOM" id="CLU_329825_0_0_1"/>
<dbReference type="PANTHER" id="PTHR24305:SF166">
    <property type="entry name" value="CYTOCHROME P450 12A4, MITOCHONDRIAL-RELATED"/>
    <property type="match status" value="1"/>
</dbReference>
<evidence type="ECO:0000256" key="8">
    <source>
        <dbReference type="ARBA" id="ARBA00023033"/>
    </source>
</evidence>
<keyword evidence="4 9" id="KW-0349">Heme</keyword>
<evidence type="ECO:0000313" key="13">
    <source>
        <dbReference type="EMBL" id="EJU00880.1"/>
    </source>
</evidence>
<keyword evidence="14" id="KW-1185">Reference proteome</keyword>
<evidence type="ECO:0000256" key="11">
    <source>
        <dbReference type="SAM" id="Phobius"/>
    </source>
</evidence>
<evidence type="ECO:0000256" key="9">
    <source>
        <dbReference type="PIRSR" id="PIRSR602403-1"/>
    </source>
</evidence>
<dbReference type="InterPro" id="IPR000210">
    <property type="entry name" value="BTB/POZ_dom"/>
</dbReference>